<comment type="caution">
    <text evidence="1">The sequence shown here is derived from an EMBL/GenBank/DDBJ whole genome shotgun (WGS) entry which is preliminary data.</text>
</comment>
<dbReference type="Proteomes" id="UP001597163">
    <property type="component" value="Unassembled WGS sequence"/>
</dbReference>
<reference evidence="2" key="1">
    <citation type="journal article" date="2019" name="Int. J. Syst. Evol. Microbiol.">
        <title>The Global Catalogue of Microorganisms (GCM) 10K type strain sequencing project: providing services to taxonomists for standard genome sequencing and annotation.</title>
        <authorList>
            <consortium name="The Broad Institute Genomics Platform"/>
            <consortium name="The Broad Institute Genome Sequencing Center for Infectious Disease"/>
            <person name="Wu L."/>
            <person name="Ma J."/>
        </authorList>
    </citation>
    <scope>NUCLEOTIDE SEQUENCE [LARGE SCALE GENOMIC DNA]</scope>
    <source>
        <strain evidence="2">CCUG 63246</strain>
    </source>
</reference>
<dbReference type="InterPro" id="IPR014917">
    <property type="entry name" value="DUF1800"/>
</dbReference>
<proteinExistence type="predicted"/>
<dbReference type="EMBL" id="JBHTLJ010000002">
    <property type="protein sequence ID" value="MFD1162432.1"/>
    <property type="molecule type" value="Genomic_DNA"/>
</dbReference>
<evidence type="ECO:0000313" key="1">
    <source>
        <dbReference type="EMBL" id="MFD1162432.1"/>
    </source>
</evidence>
<keyword evidence="2" id="KW-1185">Reference proteome</keyword>
<dbReference type="PANTHER" id="PTHR43737:SF1">
    <property type="entry name" value="DUF1501 DOMAIN-CONTAINING PROTEIN"/>
    <property type="match status" value="1"/>
</dbReference>
<sequence>MKKLILALFLSFPICMFSQEYRDYLGAGHSNGITVTSSNQQNRTSWNETASAENTINGTGLDARLLETSRFLAQATFGADLNYIKTVAENSFEDWVDTQFDFNSPSTGELTQTIYDEALSIFVANGGNEEDYFGPYWLHFQYAWWQSNIGNEDLLRQKVALALSEIMVISRNSSLGDYGVGLGDFYDVLKDNAFGNFRDLLKDMTLHPMMGIYLSHYNNPRSFPDQNIHPDENFAREVMQLFSIGLYELNQDGSYVVDGEGNRVPTYDNNDIKEFAKVFTGLGAAAVNENPWGVVPRFGVNQYLAKKDVPMAMYDEWHQPGEKKLLNGYVIPNGQSGMQDVEDAIDNLFNHQNTAPFIAIRLIQQMVKSNPSPAYISRVSAAFNNTKGVRGDMKAVIKAILLDEEARSCSWIDNPSSGKLIEPMVRYFNITRQIDLDNKSGLNWNVGYNFYQATGQSPLAAPHVFNFYLPEYVPNAKFTTANLVGPEFEIHNSATSISYINEVDLWTYPQYYSVLNTWDLDIEDTPLDFEALKYFAKDSEVLVSQLDKLFTHGQLSDETKRVITEAVDGITDLGGDFDYTFYRVKMALYLILISPDYAILK</sequence>
<name>A0ABW3RBW2_9FLAO</name>
<accession>A0ABW3RBW2</accession>
<dbReference type="Pfam" id="PF08811">
    <property type="entry name" value="DUF1800"/>
    <property type="match status" value="1"/>
</dbReference>
<protein>
    <submittedName>
        <fullName evidence="1">DUF1800 family protein</fullName>
    </submittedName>
</protein>
<gene>
    <name evidence="1" type="ORF">ACFQ2E_08395</name>
</gene>
<evidence type="ECO:0000313" key="2">
    <source>
        <dbReference type="Proteomes" id="UP001597163"/>
    </source>
</evidence>
<dbReference type="PANTHER" id="PTHR43737">
    <property type="entry name" value="BLL7424 PROTEIN"/>
    <property type="match status" value="1"/>
</dbReference>
<dbReference type="RefSeq" id="WP_311938773.1">
    <property type="nucleotide sequence ID" value="NZ_JAVSCK010000002.1"/>
</dbReference>
<organism evidence="1 2">
    <name type="scientific">Hwangdonia seohaensis</name>
    <dbReference type="NCBI Taxonomy" id="1240727"/>
    <lineage>
        <taxon>Bacteria</taxon>
        <taxon>Pseudomonadati</taxon>
        <taxon>Bacteroidota</taxon>
        <taxon>Flavobacteriia</taxon>
        <taxon>Flavobacteriales</taxon>
        <taxon>Flavobacteriaceae</taxon>
        <taxon>Hwangdonia</taxon>
    </lineage>
</organism>